<feature type="signal peptide" evidence="1">
    <location>
        <begin position="1"/>
        <end position="23"/>
    </location>
</feature>
<dbReference type="Proteomes" id="UP001238179">
    <property type="component" value="Chromosome"/>
</dbReference>
<accession>A0AA48GXI0</accession>
<keyword evidence="4" id="KW-1185">Reference proteome</keyword>
<keyword evidence="1" id="KW-0732">Signal</keyword>
<evidence type="ECO:0000259" key="2">
    <source>
        <dbReference type="Pfam" id="PF03417"/>
    </source>
</evidence>
<dbReference type="AlphaFoldDB" id="A0AA48GXI0"/>
<feature type="domain" description="Peptidase C45 hydrolase" evidence="2">
    <location>
        <begin position="42"/>
        <end position="190"/>
    </location>
</feature>
<name>A0AA48GXI0_9BACT</name>
<dbReference type="Pfam" id="PF03417">
    <property type="entry name" value="AAT"/>
    <property type="match status" value="1"/>
</dbReference>
<organism evidence="3 4">
    <name type="scientific">Mesoterricola silvestris</name>
    <dbReference type="NCBI Taxonomy" id="2927979"/>
    <lineage>
        <taxon>Bacteria</taxon>
        <taxon>Pseudomonadati</taxon>
        <taxon>Acidobacteriota</taxon>
        <taxon>Holophagae</taxon>
        <taxon>Holophagales</taxon>
        <taxon>Holophagaceae</taxon>
        <taxon>Mesoterricola</taxon>
    </lineage>
</organism>
<protein>
    <recommendedName>
        <fullName evidence="2">Peptidase C45 hydrolase domain-containing protein</fullName>
    </recommendedName>
</protein>
<dbReference type="Gene3D" id="3.60.60.10">
    <property type="entry name" value="Penicillin V Acylase, Chain A"/>
    <property type="match status" value="1"/>
</dbReference>
<feature type="chain" id="PRO_5041450615" description="Peptidase C45 hydrolase domain-containing protein" evidence="1">
    <location>
        <begin position="24"/>
        <end position="405"/>
    </location>
</feature>
<dbReference type="EMBL" id="AP027080">
    <property type="protein sequence ID" value="BDU72163.1"/>
    <property type="molecule type" value="Genomic_DNA"/>
</dbReference>
<dbReference type="InterPro" id="IPR005079">
    <property type="entry name" value="Peptidase_C45_hydrolase"/>
</dbReference>
<evidence type="ECO:0000256" key="1">
    <source>
        <dbReference type="SAM" id="SignalP"/>
    </source>
</evidence>
<dbReference type="RefSeq" id="WP_316415070.1">
    <property type="nucleotide sequence ID" value="NZ_AP027080.1"/>
</dbReference>
<reference evidence="4" key="1">
    <citation type="journal article" date="2023" name="Int. J. Syst. Evol. Microbiol.">
        <title>Mesoterricola silvestris gen. nov., sp. nov., Mesoterricola sediminis sp. nov., Geothrix oryzae sp. nov., Geothrix edaphica sp. nov., Geothrix rubra sp. nov., and Geothrix limicola sp. nov., six novel members of Acidobacteriota isolated from soils.</title>
        <authorList>
            <person name="Itoh H."/>
            <person name="Sugisawa Y."/>
            <person name="Mise K."/>
            <person name="Xu Z."/>
            <person name="Kuniyasu M."/>
            <person name="Ushijima N."/>
            <person name="Kawano K."/>
            <person name="Kobayashi E."/>
            <person name="Shiratori Y."/>
            <person name="Masuda Y."/>
            <person name="Senoo K."/>
        </authorList>
    </citation>
    <scope>NUCLEOTIDE SEQUENCE [LARGE SCALE GENOMIC DNA]</scope>
    <source>
        <strain evidence="4">W79</strain>
    </source>
</reference>
<sequence length="405" mass="44778">MKPFAFPLRITLALALGALTLLAQGDQDCTAAVISPAASENHRPLIWKNRDTKELSNRVVYVQEAPHSYIAVVDKDEPSGHIVWAGVNTAGFAIMNTASYNLQKRDGLVGDGGNQEGVIMALALRKCATVEDFEALLNAEKGPGLNVTANFGVLDAAGKAFIYEANSKGFKKFDTSEAPGSYMVLTNFSRSGKENAGAGYLRFERATELARQVPAGKLSPRMIFRDFARDTGHVFLHTPIHSQFREGPAAPERWIHNKFTINRWDTACTVVLVGKDPGDPASRAMMWILPGEPMTAVGLPLWPDAGITPEPFWKGEKEAPLWAQTMRIKRIERPFYGIPEKQEYMNISKVDNREGTGFLPRLLAAEKDIFDRTDQFLRKPRTPAELAAFQNEMAGRAMEALESVR</sequence>
<gene>
    <name evidence="3" type="ORF">METEAL_13370</name>
</gene>
<evidence type="ECO:0000313" key="4">
    <source>
        <dbReference type="Proteomes" id="UP001238179"/>
    </source>
</evidence>
<evidence type="ECO:0000313" key="3">
    <source>
        <dbReference type="EMBL" id="BDU72163.1"/>
    </source>
</evidence>
<dbReference type="KEGG" id="msil:METEAL_13370"/>
<proteinExistence type="predicted"/>